<name>B9T182_RICCO</name>
<dbReference type="Proteomes" id="UP000008311">
    <property type="component" value="Unassembled WGS sequence"/>
</dbReference>
<proteinExistence type="predicted"/>
<evidence type="ECO:0000313" key="2">
    <source>
        <dbReference type="EMBL" id="EEF30373.1"/>
    </source>
</evidence>
<dbReference type="AlphaFoldDB" id="B9T182"/>
<evidence type="ECO:0000256" key="1">
    <source>
        <dbReference type="SAM" id="MobiDB-lite"/>
    </source>
</evidence>
<reference evidence="3" key="1">
    <citation type="journal article" date="2010" name="Nat. Biotechnol.">
        <title>Draft genome sequence of the oilseed species Ricinus communis.</title>
        <authorList>
            <person name="Chan A.P."/>
            <person name="Crabtree J."/>
            <person name="Zhao Q."/>
            <person name="Lorenzi H."/>
            <person name="Orvis J."/>
            <person name="Puiu D."/>
            <person name="Melake-Berhan A."/>
            <person name="Jones K.M."/>
            <person name="Redman J."/>
            <person name="Chen G."/>
            <person name="Cahoon E.B."/>
            <person name="Gedil M."/>
            <person name="Stanke M."/>
            <person name="Haas B.J."/>
            <person name="Wortman J.R."/>
            <person name="Fraser-Liggett C.M."/>
            <person name="Ravel J."/>
            <person name="Rabinowicz P.D."/>
        </authorList>
    </citation>
    <scope>NUCLEOTIDE SEQUENCE [LARGE SCALE GENOMIC DNA]</scope>
    <source>
        <strain evidence="3">cv. Hale</strain>
    </source>
</reference>
<organism evidence="2 3">
    <name type="scientific">Ricinus communis</name>
    <name type="common">Castor bean</name>
    <dbReference type="NCBI Taxonomy" id="3988"/>
    <lineage>
        <taxon>Eukaryota</taxon>
        <taxon>Viridiplantae</taxon>
        <taxon>Streptophyta</taxon>
        <taxon>Embryophyta</taxon>
        <taxon>Tracheophyta</taxon>
        <taxon>Spermatophyta</taxon>
        <taxon>Magnoliopsida</taxon>
        <taxon>eudicotyledons</taxon>
        <taxon>Gunneridae</taxon>
        <taxon>Pentapetalae</taxon>
        <taxon>rosids</taxon>
        <taxon>fabids</taxon>
        <taxon>Malpighiales</taxon>
        <taxon>Euphorbiaceae</taxon>
        <taxon>Acalyphoideae</taxon>
        <taxon>Acalypheae</taxon>
        <taxon>Ricinus</taxon>
    </lineage>
</organism>
<dbReference type="InParanoid" id="B9T182"/>
<feature type="region of interest" description="Disordered" evidence="1">
    <location>
        <begin position="14"/>
        <end position="102"/>
    </location>
</feature>
<gene>
    <name evidence="2" type="ORF">RCOM_0494570</name>
</gene>
<dbReference type="EMBL" id="EQ974328">
    <property type="protein sequence ID" value="EEF30373.1"/>
    <property type="molecule type" value="Genomic_DNA"/>
</dbReference>
<feature type="compositionally biased region" description="Polar residues" evidence="1">
    <location>
        <begin position="80"/>
        <end position="89"/>
    </location>
</feature>
<sequence>MACLRIKKVQWVHRAKATAKATMSKPYGNPRMTNPTETSSSGAAPTYTRSIITTQRGGIGAKGNKVGRGHNARRRGRGAMSSQSNSNVLNAGPEVDTQESSA</sequence>
<evidence type="ECO:0000313" key="3">
    <source>
        <dbReference type="Proteomes" id="UP000008311"/>
    </source>
</evidence>
<protein>
    <submittedName>
        <fullName evidence="2">Uncharacterized protein</fullName>
    </submittedName>
</protein>
<keyword evidence="3" id="KW-1185">Reference proteome</keyword>
<accession>B9T182</accession>
<feature type="compositionally biased region" description="Polar residues" evidence="1">
    <location>
        <begin position="31"/>
        <end position="56"/>
    </location>
</feature>
<feature type="compositionally biased region" description="Basic residues" evidence="1">
    <location>
        <begin position="65"/>
        <end position="77"/>
    </location>
</feature>